<dbReference type="EMBL" id="FRCB01000011">
    <property type="protein sequence ID" value="SHM66830.1"/>
    <property type="molecule type" value="Genomic_DNA"/>
</dbReference>
<evidence type="ECO:0000313" key="4">
    <source>
        <dbReference type="Proteomes" id="UP000322545"/>
    </source>
</evidence>
<dbReference type="AlphaFoldDB" id="A0A1M7KNF7"/>
<keyword evidence="4" id="KW-1185">Reference proteome</keyword>
<gene>
    <name evidence="3" type="ORF">SAMN05443432_11185</name>
</gene>
<keyword evidence="2" id="KW-0732">Signal</keyword>
<protein>
    <recommendedName>
        <fullName evidence="5">DUF2946 domain-containing protein</fullName>
    </recommendedName>
</protein>
<name>A0A1M7KNF7_9RHOB</name>
<feature type="signal peptide" evidence="2">
    <location>
        <begin position="1"/>
        <end position="23"/>
    </location>
</feature>
<reference evidence="3 4" key="1">
    <citation type="submission" date="2016-11" db="EMBL/GenBank/DDBJ databases">
        <authorList>
            <person name="Varghese N."/>
            <person name="Submissions S."/>
        </authorList>
    </citation>
    <scope>NUCLEOTIDE SEQUENCE [LARGE SCALE GENOMIC DNA]</scope>
    <source>
        <strain evidence="3 4">DSM 28249</strain>
    </source>
</reference>
<feature type="chain" id="PRO_5013201113" description="DUF2946 domain-containing protein" evidence="2">
    <location>
        <begin position="24"/>
        <end position="120"/>
    </location>
</feature>
<feature type="region of interest" description="Disordered" evidence="1">
    <location>
        <begin position="99"/>
        <end position="120"/>
    </location>
</feature>
<proteinExistence type="predicted"/>
<evidence type="ECO:0000256" key="2">
    <source>
        <dbReference type="SAM" id="SignalP"/>
    </source>
</evidence>
<evidence type="ECO:0000313" key="3">
    <source>
        <dbReference type="EMBL" id="SHM66830.1"/>
    </source>
</evidence>
<feature type="compositionally biased region" description="Basic and acidic residues" evidence="1">
    <location>
        <begin position="101"/>
        <end position="114"/>
    </location>
</feature>
<evidence type="ECO:0000256" key="1">
    <source>
        <dbReference type="SAM" id="MobiDB-lite"/>
    </source>
</evidence>
<dbReference type="Proteomes" id="UP000322545">
    <property type="component" value="Unassembled WGS sequence"/>
</dbReference>
<evidence type="ECO:0008006" key="5">
    <source>
        <dbReference type="Google" id="ProtNLM"/>
    </source>
</evidence>
<accession>A0A1M7KNF7</accession>
<sequence>MRQLRTALSRFLMVWLVATFVTASIGVGASGTATPGDMAHETAHAEMQMGEDCQTEAAAGMHGQKGHEACAMTVCCFSEGPDFSALSPDFEVMPTLYQPLTERRLTQSEPESAKKPPKHT</sequence>
<organism evidence="3 4">
    <name type="scientific">Roseovarius litoreus</name>
    <dbReference type="NCBI Taxonomy" id="1155722"/>
    <lineage>
        <taxon>Bacteria</taxon>
        <taxon>Pseudomonadati</taxon>
        <taxon>Pseudomonadota</taxon>
        <taxon>Alphaproteobacteria</taxon>
        <taxon>Rhodobacterales</taxon>
        <taxon>Roseobacteraceae</taxon>
        <taxon>Roseovarius</taxon>
    </lineage>
</organism>
<dbReference type="RefSeq" id="WP_149780732.1">
    <property type="nucleotide sequence ID" value="NZ_FRCB01000011.1"/>
</dbReference>